<proteinExistence type="predicted"/>
<accession>A0A835J0U4</accession>
<gene>
    <name evidence="2" type="ORF">SADUNF_Sadunf19G0024700</name>
</gene>
<evidence type="ECO:0000313" key="3">
    <source>
        <dbReference type="Proteomes" id="UP000657918"/>
    </source>
</evidence>
<dbReference type="PANTHER" id="PTHR36320:SF1">
    <property type="entry name" value="OS04G0611300 PROTEIN"/>
    <property type="match status" value="1"/>
</dbReference>
<protein>
    <submittedName>
        <fullName evidence="2">Uncharacterized protein</fullName>
    </submittedName>
</protein>
<evidence type="ECO:0000256" key="1">
    <source>
        <dbReference type="SAM" id="MobiDB-lite"/>
    </source>
</evidence>
<organism evidence="2 3">
    <name type="scientific">Salix dunnii</name>
    <dbReference type="NCBI Taxonomy" id="1413687"/>
    <lineage>
        <taxon>Eukaryota</taxon>
        <taxon>Viridiplantae</taxon>
        <taxon>Streptophyta</taxon>
        <taxon>Embryophyta</taxon>
        <taxon>Tracheophyta</taxon>
        <taxon>Spermatophyta</taxon>
        <taxon>Magnoliopsida</taxon>
        <taxon>eudicotyledons</taxon>
        <taxon>Gunneridae</taxon>
        <taxon>Pentapetalae</taxon>
        <taxon>rosids</taxon>
        <taxon>fabids</taxon>
        <taxon>Malpighiales</taxon>
        <taxon>Salicaceae</taxon>
        <taxon>Saliceae</taxon>
        <taxon>Salix</taxon>
    </lineage>
</organism>
<dbReference type="EMBL" id="JADGMS010000019">
    <property type="protein sequence ID" value="KAF9661021.1"/>
    <property type="molecule type" value="Genomic_DNA"/>
</dbReference>
<feature type="compositionally biased region" description="Basic and acidic residues" evidence="1">
    <location>
        <begin position="144"/>
        <end position="161"/>
    </location>
</feature>
<dbReference type="AlphaFoldDB" id="A0A835J0U4"/>
<sequence>MFWITKTTHTIFERGEKGNLALSPIAAKLQEADYDRVRDVVVVAAALERLVITIRRDLVQPLCDKKDEAKLVVLEAALAAPKLPVKPSPFTSTSFYAVIDTTATTTTIETQMDMDNDKQTKRSLKPIRKKLKKKLKLLKKNNRGKRENRGVERGAGDNDEKSDNEDLAEADEEESDLDLARKMLDVAIAAAWIYISKKNKENIIDDHLHL</sequence>
<evidence type="ECO:0000313" key="2">
    <source>
        <dbReference type="EMBL" id="KAF9661021.1"/>
    </source>
</evidence>
<name>A0A835J0U4_9ROSI</name>
<dbReference type="PANTHER" id="PTHR36320">
    <property type="entry name" value="OS04G0611300 PROTEIN"/>
    <property type="match status" value="1"/>
</dbReference>
<reference evidence="2 3" key="1">
    <citation type="submission" date="2020-10" db="EMBL/GenBank/DDBJ databases">
        <title>Plant Genome Project.</title>
        <authorList>
            <person name="Zhang R.-G."/>
        </authorList>
    </citation>
    <scope>NUCLEOTIDE SEQUENCE [LARGE SCALE GENOMIC DNA]</scope>
    <source>
        <strain evidence="2">FAFU-HL-1</strain>
        <tissue evidence="2">Leaf</tissue>
    </source>
</reference>
<keyword evidence="3" id="KW-1185">Reference proteome</keyword>
<feature type="compositionally biased region" description="Acidic residues" evidence="1">
    <location>
        <begin position="162"/>
        <end position="174"/>
    </location>
</feature>
<feature type="region of interest" description="Disordered" evidence="1">
    <location>
        <begin position="138"/>
        <end position="174"/>
    </location>
</feature>
<comment type="caution">
    <text evidence="2">The sequence shown here is derived from an EMBL/GenBank/DDBJ whole genome shotgun (WGS) entry which is preliminary data.</text>
</comment>
<dbReference type="Proteomes" id="UP000657918">
    <property type="component" value="Unassembled WGS sequence"/>
</dbReference>